<dbReference type="Proteomes" id="UP000800200">
    <property type="component" value="Unassembled WGS sequence"/>
</dbReference>
<sequence>MIALCISRPQLSARCVPIIVMILDFFGAHHLSSHGTTLRMSTLELFKLWSVNQNDPSAPPRHVRYNPPLVLVRATHTGNHDGSIPPASQIDRDGDIYPRDFRGPITKDDAALHLDEINRDPTPSLSFTTWYEITSRINVSKLRKVQNIWLHFIIAFQLPSTTEIYPNQGLGYTL</sequence>
<evidence type="ECO:0000313" key="2">
    <source>
        <dbReference type="Proteomes" id="UP000800200"/>
    </source>
</evidence>
<reference evidence="1" key="1">
    <citation type="journal article" date="2020" name="Stud. Mycol.">
        <title>101 Dothideomycetes genomes: a test case for predicting lifestyles and emergence of pathogens.</title>
        <authorList>
            <person name="Haridas S."/>
            <person name="Albert R."/>
            <person name="Binder M."/>
            <person name="Bloem J."/>
            <person name="Labutti K."/>
            <person name="Salamov A."/>
            <person name="Andreopoulos B."/>
            <person name="Baker S."/>
            <person name="Barry K."/>
            <person name="Bills G."/>
            <person name="Bluhm B."/>
            <person name="Cannon C."/>
            <person name="Castanera R."/>
            <person name="Culley D."/>
            <person name="Daum C."/>
            <person name="Ezra D."/>
            <person name="Gonzalez J."/>
            <person name="Henrissat B."/>
            <person name="Kuo A."/>
            <person name="Liang C."/>
            <person name="Lipzen A."/>
            <person name="Lutzoni F."/>
            <person name="Magnuson J."/>
            <person name="Mondo S."/>
            <person name="Nolan M."/>
            <person name="Ohm R."/>
            <person name="Pangilinan J."/>
            <person name="Park H.-J."/>
            <person name="Ramirez L."/>
            <person name="Alfaro M."/>
            <person name="Sun H."/>
            <person name="Tritt A."/>
            <person name="Yoshinaga Y."/>
            <person name="Zwiers L.-H."/>
            <person name="Turgeon B."/>
            <person name="Goodwin S."/>
            <person name="Spatafora J."/>
            <person name="Crous P."/>
            <person name="Grigoriev I."/>
        </authorList>
    </citation>
    <scope>NUCLEOTIDE SEQUENCE</scope>
    <source>
        <strain evidence="1">CBS 207.26</strain>
    </source>
</reference>
<gene>
    <name evidence="1" type="ORF">K469DRAFT_308652</name>
</gene>
<keyword evidence="2" id="KW-1185">Reference proteome</keyword>
<protein>
    <submittedName>
        <fullName evidence="1">Uncharacterized protein</fullName>
    </submittedName>
</protein>
<dbReference type="EMBL" id="ML994615">
    <property type="protein sequence ID" value="KAF2192281.1"/>
    <property type="molecule type" value="Genomic_DNA"/>
</dbReference>
<evidence type="ECO:0000313" key="1">
    <source>
        <dbReference type="EMBL" id="KAF2192281.1"/>
    </source>
</evidence>
<proteinExistence type="predicted"/>
<accession>A0A6A6ELV6</accession>
<dbReference type="OrthoDB" id="4390634at2759"/>
<organism evidence="1 2">
    <name type="scientific">Zopfia rhizophila CBS 207.26</name>
    <dbReference type="NCBI Taxonomy" id="1314779"/>
    <lineage>
        <taxon>Eukaryota</taxon>
        <taxon>Fungi</taxon>
        <taxon>Dikarya</taxon>
        <taxon>Ascomycota</taxon>
        <taxon>Pezizomycotina</taxon>
        <taxon>Dothideomycetes</taxon>
        <taxon>Dothideomycetes incertae sedis</taxon>
        <taxon>Zopfiaceae</taxon>
        <taxon>Zopfia</taxon>
    </lineage>
</organism>
<name>A0A6A6ELV6_9PEZI</name>
<dbReference type="AlphaFoldDB" id="A0A6A6ELV6"/>